<feature type="transmembrane region" description="Helical" evidence="1">
    <location>
        <begin position="98"/>
        <end position="116"/>
    </location>
</feature>
<dbReference type="RefSeq" id="WP_258878480.1">
    <property type="nucleotide sequence ID" value="NZ_CP048914.1"/>
</dbReference>
<dbReference type="EMBL" id="CP048914">
    <property type="protein sequence ID" value="QMS84859.1"/>
    <property type="molecule type" value="Genomic_DNA"/>
</dbReference>
<organism evidence="2 3">
    <name type="scientific">Candidatus Xianfuyuplasma coldseepsis</name>
    <dbReference type="NCBI Taxonomy" id="2782163"/>
    <lineage>
        <taxon>Bacteria</taxon>
        <taxon>Bacillati</taxon>
        <taxon>Mycoplasmatota</taxon>
        <taxon>Mollicutes</taxon>
        <taxon>Candidatus Izemoplasmatales</taxon>
        <taxon>Candidatus Izemoplasmataceae</taxon>
        <taxon>Candidatus Xianfuyuplasma</taxon>
    </lineage>
</organism>
<keyword evidence="1" id="KW-0472">Membrane</keyword>
<evidence type="ECO:0000313" key="3">
    <source>
        <dbReference type="Proteomes" id="UP000514720"/>
    </source>
</evidence>
<feature type="transmembrane region" description="Helical" evidence="1">
    <location>
        <begin position="6"/>
        <end position="27"/>
    </location>
</feature>
<sequence length="117" mass="12741">MTIARVLGYAILVFFILASLNGAKRYTKNTLVRAIAKQHQIYAGIAVLLALVHLIVNVSNNNLSPTGLITLLLLIATGVMGALFKHFKKRNLYLAHRILGPLAFVSALIHVLTNLLA</sequence>
<accession>A0A7L7KR03</accession>
<keyword evidence="3" id="KW-1185">Reference proteome</keyword>
<dbReference type="AlphaFoldDB" id="A0A7L7KR03"/>
<dbReference type="Proteomes" id="UP000514720">
    <property type="component" value="Chromosome"/>
</dbReference>
<keyword evidence="1" id="KW-0812">Transmembrane</keyword>
<dbReference type="KEGG" id="xcl:G4Z02_03520"/>
<evidence type="ECO:0000313" key="2">
    <source>
        <dbReference type="EMBL" id="QMS84859.1"/>
    </source>
</evidence>
<name>A0A7L7KR03_9MOLU</name>
<feature type="transmembrane region" description="Helical" evidence="1">
    <location>
        <begin position="39"/>
        <end position="56"/>
    </location>
</feature>
<evidence type="ECO:0000256" key="1">
    <source>
        <dbReference type="SAM" id="Phobius"/>
    </source>
</evidence>
<protein>
    <submittedName>
        <fullName evidence="2">Uncharacterized protein</fullName>
    </submittedName>
</protein>
<keyword evidence="1" id="KW-1133">Transmembrane helix</keyword>
<gene>
    <name evidence="2" type="ORF">G4Z02_03520</name>
</gene>
<reference evidence="2 3" key="1">
    <citation type="submission" date="2020-02" db="EMBL/GenBank/DDBJ databases">
        <authorList>
            <person name="Zheng R.K."/>
            <person name="Sun C.M."/>
        </authorList>
    </citation>
    <scope>NUCLEOTIDE SEQUENCE [LARGE SCALE GENOMIC DNA]</scope>
    <source>
        <strain evidence="3">zrk13</strain>
    </source>
</reference>
<feature type="transmembrane region" description="Helical" evidence="1">
    <location>
        <begin position="68"/>
        <end position="86"/>
    </location>
</feature>
<proteinExistence type="predicted"/>